<name>A0A3B0X3V6_9ZZZZ</name>
<dbReference type="InterPro" id="IPR014989">
    <property type="entry name" value="DUF1839"/>
</dbReference>
<accession>A0A3B0X3V6</accession>
<dbReference type="Pfam" id="PF08893">
    <property type="entry name" value="DUF1839"/>
    <property type="match status" value="1"/>
</dbReference>
<dbReference type="AlphaFoldDB" id="A0A3B0X3V6"/>
<evidence type="ECO:0008006" key="2">
    <source>
        <dbReference type="Google" id="ProtNLM"/>
    </source>
</evidence>
<protein>
    <recommendedName>
        <fullName evidence="2">DUF1839 family protein</fullName>
    </recommendedName>
</protein>
<reference evidence="1" key="1">
    <citation type="submission" date="2018-06" db="EMBL/GenBank/DDBJ databases">
        <authorList>
            <person name="Zhirakovskaya E."/>
        </authorList>
    </citation>
    <scope>NUCLEOTIDE SEQUENCE</scope>
</reference>
<dbReference type="EMBL" id="UOFF01000200">
    <property type="protein sequence ID" value="VAW56239.1"/>
    <property type="molecule type" value="Genomic_DNA"/>
</dbReference>
<sequence>MHQVISLDPSQYKRHIIHSQERDWAETNCYVDIWIELLSAMGHEPLAALSFTLAIDFEGDQWTFFKFPLSDLFDIYKLDVQELALWQPLLTHIDTQVKLGRPVLVELDSYHLPDTAGTAYQLNHVKSTVAIVEIDIEKEHMGYFHGQAYYYLENEDFINVFKPYEKTNTAILPPYAEIVKSNSSDKYNQQQTLAISLGLLKKQLRLIPEINPFTKFKQKFIEDFEWLKQQDLDTFHQYSFATFRQFGACFELASNYLSWLTKQGESDLLECTNQIKSISELAKIYQFQLARSISRGKPLDITAIDTMSENWQLAMSHLKFKYL</sequence>
<organism evidence="1">
    <name type="scientific">hydrothermal vent metagenome</name>
    <dbReference type="NCBI Taxonomy" id="652676"/>
    <lineage>
        <taxon>unclassified sequences</taxon>
        <taxon>metagenomes</taxon>
        <taxon>ecological metagenomes</taxon>
    </lineage>
</organism>
<evidence type="ECO:0000313" key="1">
    <source>
        <dbReference type="EMBL" id="VAW56239.1"/>
    </source>
</evidence>
<gene>
    <name evidence="1" type="ORF">MNBD_GAMMA07-1246</name>
</gene>
<proteinExistence type="predicted"/>